<sequence length="135" mass="15434">MVHQFVLNGALIAQNVRMPGVELEGFIRLSPAGKLPRNGGNRPLAEHLAIPEQLDYKMIVRFFREHGFQVLVGRVDHLDKLVYACFPSHIFQRVALFFYAFEVIAIVLPFAAVQLKQQRIGKVKRFIVSGMRLVY</sequence>
<evidence type="ECO:0000313" key="2">
    <source>
        <dbReference type="EMBL" id="MPM21141.1"/>
    </source>
</evidence>
<evidence type="ECO:0000256" key="1">
    <source>
        <dbReference type="SAM" id="Phobius"/>
    </source>
</evidence>
<proteinExistence type="predicted"/>
<keyword evidence="1" id="KW-1133">Transmembrane helix</keyword>
<dbReference type="AlphaFoldDB" id="A0A644XZP9"/>
<accession>A0A644XZP9</accession>
<keyword evidence="1" id="KW-0472">Membrane</keyword>
<organism evidence="2">
    <name type="scientific">bioreactor metagenome</name>
    <dbReference type="NCBI Taxonomy" id="1076179"/>
    <lineage>
        <taxon>unclassified sequences</taxon>
        <taxon>metagenomes</taxon>
        <taxon>ecological metagenomes</taxon>
    </lineage>
</organism>
<reference evidence="2" key="1">
    <citation type="submission" date="2019-08" db="EMBL/GenBank/DDBJ databases">
        <authorList>
            <person name="Kucharzyk K."/>
            <person name="Murdoch R.W."/>
            <person name="Higgins S."/>
            <person name="Loffler F."/>
        </authorList>
    </citation>
    <scope>NUCLEOTIDE SEQUENCE</scope>
</reference>
<dbReference type="EMBL" id="VSSQ01003530">
    <property type="protein sequence ID" value="MPM21141.1"/>
    <property type="molecule type" value="Genomic_DNA"/>
</dbReference>
<protein>
    <submittedName>
        <fullName evidence="2">Uncharacterized protein</fullName>
    </submittedName>
</protein>
<feature type="transmembrane region" description="Helical" evidence="1">
    <location>
        <begin position="96"/>
        <end position="115"/>
    </location>
</feature>
<keyword evidence="1" id="KW-0812">Transmembrane</keyword>
<name>A0A644XZP9_9ZZZZ</name>
<gene>
    <name evidence="2" type="ORF">SDC9_67584</name>
</gene>
<comment type="caution">
    <text evidence="2">The sequence shown here is derived from an EMBL/GenBank/DDBJ whole genome shotgun (WGS) entry which is preliminary data.</text>
</comment>